<comment type="caution">
    <text evidence="13">The sequence shown here is derived from an EMBL/GenBank/DDBJ whole genome shotgun (WGS) entry which is preliminary data.</text>
</comment>
<keyword evidence="7 11" id="KW-0067">ATP-binding</keyword>
<dbReference type="NCBIfam" id="TIGR01494">
    <property type="entry name" value="ATPase_P-type"/>
    <property type="match status" value="1"/>
</dbReference>
<dbReference type="Gene3D" id="3.40.50.1000">
    <property type="entry name" value="HAD superfamily/HAD-like"/>
    <property type="match status" value="1"/>
</dbReference>
<dbReference type="PANTHER" id="PTHR43520:SF8">
    <property type="entry name" value="P-TYPE CU(+) TRANSPORTER"/>
    <property type="match status" value="1"/>
</dbReference>
<dbReference type="InterPro" id="IPR001757">
    <property type="entry name" value="P_typ_ATPase"/>
</dbReference>
<evidence type="ECO:0000256" key="10">
    <source>
        <dbReference type="ARBA" id="ARBA00023136"/>
    </source>
</evidence>
<proteinExistence type="inferred from homology"/>
<dbReference type="FunFam" id="2.70.150.10:FF:000020">
    <property type="entry name" value="Copper-exporting P-type ATPase A"/>
    <property type="match status" value="1"/>
</dbReference>
<dbReference type="InterPro" id="IPR018303">
    <property type="entry name" value="ATPase_P-typ_P_site"/>
</dbReference>
<evidence type="ECO:0000256" key="7">
    <source>
        <dbReference type="ARBA" id="ARBA00022840"/>
    </source>
</evidence>
<dbReference type="InterPro" id="IPR044492">
    <property type="entry name" value="P_typ_ATPase_HD_dom"/>
</dbReference>
<dbReference type="CDD" id="cd02094">
    <property type="entry name" value="P-type_ATPase_Cu-like"/>
    <property type="match status" value="1"/>
</dbReference>
<feature type="domain" description="P-type ATPase A" evidence="12">
    <location>
        <begin position="167"/>
        <end position="267"/>
    </location>
</feature>
<feature type="transmembrane region" description="Helical" evidence="11">
    <location>
        <begin position="129"/>
        <end position="149"/>
    </location>
</feature>
<evidence type="ECO:0000256" key="2">
    <source>
        <dbReference type="ARBA" id="ARBA00006024"/>
    </source>
</evidence>
<evidence type="ECO:0000259" key="12">
    <source>
        <dbReference type="Pfam" id="PF00122"/>
    </source>
</evidence>
<keyword evidence="9 11" id="KW-1133">Transmembrane helix</keyword>
<dbReference type="SUPFAM" id="SSF81653">
    <property type="entry name" value="Calcium ATPase, transduction domain A"/>
    <property type="match status" value="1"/>
</dbReference>
<evidence type="ECO:0000313" key="14">
    <source>
        <dbReference type="Proteomes" id="UP000253977"/>
    </source>
</evidence>
<protein>
    <submittedName>
        <fullName evidence="13">Copper-translocating P-type ATPase</fullName>
    </submittedName>
</protein>
<dbReference type="PRINTS" id="PR00943">
    <property type="entry name" value="CUATPASE"/>
</dbReference>
<evidence type="ECO:0000256" key="1">
    <source>
        <dbReference type="ARBA" id="ARBA00004651"/>
    </source>
</evidence>
<evidence type="ECO:0000256" key="4">
    <source>
        <dbReference type="ARBA" id="ARBA00022692"/>
    </source>
</evidence>
<dbReference type="PRINTS" id="PR00119">
    <property type="entry name" value="CATATPASE"/>
</dbReference>
<keyword evidence="3 11" id="KW-1003">Cell membrane</keyword>
<keyword evidence="10 11" id="KW-0472">Membrane</keyword>
<evidence type="ECO:0000256" key="6">
    <source>
        <dbReference type="ARBA" id="ARBA00022741"/>
    </source>
</evidence>
<dbReference type="Pfam" id="PF00702">
    <property type="entry name" value="Hydrolase"/>
    <property type="match status" value="1"/>
</dbReference>
<evidence type="ECO:0000313" key="13">
    <source>
        <dbReference type="EMBL" id="RDD64457.1"/>
    </source>
</evidence>
<dbReference type="Gene3D" id="2.70.150.10">
    <property type="entry name" value="Calcium-transporting ATPase, cytoplasmic transduction domain A"/>
    <property type="match status" value="1"/>
</dbReference>
<organism evidence="13 14">
    <name type="scientific">Thalassococcus profundi</name>
    <dbReference type="NCBI Taxonomy" id="2282382"/>
    <lineage>
        <taxon>Bacteria</taxon>
        <taxon>Pseudomonadati</taxon>
        <taxon>Pseudomonadota</taxon>
        <taxon>Alphaproteobacteria</taxon>
        <taxon>Rhodobacterales</taxon>
        <taxon>Roseobacteraceae</taxon>
        <taxon>Thalassococcus</taxon>
    </lineage>
</organism>
<dbReference type="GO" id="GO:0005524">
    <property type="term" value="F:ATP binding"/>
    <property type="evidence" value="ECO:0007669"/>
    <property type="project" value="UniProtKB-UniRule"/>
</dbReference>
<dbReference type="OrthoDB" id="9807843at2"/>
<feature type="transmembrane region" description="Helical" evidence="11">
    <location>
        <begin position="284"/>
        <end position="306"/>
    </location>
</feature>
<dbReference type="SFLD" id="SFLDS00003">
    <property type="entry name" value="Haloacid_Dehalogenase"/>
    <property type="match status" value="1"/>
</dbReference>
<comment type="similarity">
    <text evidence="2 11">Belongs to the cation transport ATPase (P-type) (TC 3.A.3) family. Type IB subfamily.</text>
</comment>
<evidence type="ECO:0000256" key="9">
    <source>
        <dbReference type="ARBA" id="ARBA00022989"/>
    </source>
</evidence>
<dbReference type="GO" id="GO:0043682">
    <property type="term" value="F:P-type divalent copper transporter activity"/>
    <property type="evidence" value="ECO:0007669"/>
    <property type="project" value="TreeGrafter"/>
</dbReference>
<keyword evidence="5 11" id="KW-0479">Metal-binding</keyword>
<dbReference type="GO" id="GO:0005886">
    <property type="term" value="C:plasma membrane"/>
    <property type="evidence" value="ECO:0007669"/>
    <property type="project" value="UniProtKB-SubCell"/>
</dbReference>
<dbReference type="SUPFAM" id="SSF56784">
    <property type="entry name" value="HAD-like"/>
    <property type="match status" value="1"/>
</dbReference>
<sequence length="682" mass="72352">MGLELESGVPGDEGPNPELVDFTRRFWVGTVLTIPLLVLTMGPFVGFPAVRTFFGEGTTQWIELILATPVVLWCGWPFLERGWISFRTLNLNMFSLIGMGVLAAWLFSVVAVLAPDIFPDGFRDSEGHVGVYFEAAAVIVTLVLLGQVMELRAREGTGKAIRALLDMAAKTARVMRDDGSEEEIPLEDVQVGDRLRVRPGDKVPVDGVVLDGRSSIDESMISGEPVPVEKTEGDPVTGATINGTGSLVMEATRVGSDTMLAQIVEMVSNAQRSRAPIQKYADKVAGYFVPAVIGIAVLSFIAWAIWGPAPALSYALISAVAVLIIACPCALGLATPMSIMTATGRGAQAGVLIKNAEALERFEKVDTLIVDKTGTLTMGKPRLVDVLPQPGHDEAEVLRLAASLERGSEHPLAEAIVRGAEERDVKMDEARDFEAVTGKGVKGVVDGKAVALGNLAMIRELGLEAGDLTAKANARRDEGETVMFVVLDGDIAGLVAVADPVKETTPAAIKDLHELGFRVIMATGDNERTAKAIGARLGIDEIRADVLPEDKARIIKELQAEGRKVAMAGDGVNDAPALAQADVGIAMGTGADVAIESAGITLVKGNLDGIVRARRLARATMRNIRQNLFFALIYNASGVPVAAGVLFPFFGILISPMFAAFAMSASSISVVLNSLRLRGVRI</sequence>
<keyword evidence="6 11" id="KW-0547">Nucleotide-binding</keyword>
<dbReference type="EMBL" id="QPMK01000022">
    <property type="protein sequence ID" value="RDD64457.1"/>
    <property type="molecule type" value="Genomic_DNA"/>
</dbReference>
<dbReference type="GO" id="GO:0005507">
    <property type="term" value="F:copper ion binding"/>
    <property type="evidence" value="ECO:0007669"/>
    <property type="project" value="TreeGrafter"/>
</dbReference>
<dbReference type="InterPro" id="IPR023299">
    <property type="entry name" value="ATPase_P-typ_cyto_dom_N"/>
</dbReference>
<dbReference type="GO" id="GO:0060003">
    <property type="term" value="P:copper ion export"/>
    <property type="evidence" value="ECO:0007669"/>
    <property type="project" value="UniProtKB-ARBA"/>
</dbReference>
<keyword evidence="14" id="KW-1185">Reference proteome</keyword>
<dbReference type="AlphaFoldDB" id="A0A369TJY9"/>
<dbReference type="InterPro" id="IPR008250">
    <property type="entry name" value="ATPase_P-typ_transduc_dom_A_sf"/>
</dbReference>
<dbReference type="InterPro" id="IPR059000">
    <property type="entry name" value="ATPase_P-type_domA"/>
</dbReference>
<dbReference type="InterPro" id="IPR023298">
    <property type="entry name" value="ATPase_P-typ_TM_dom_sf"/>
</dbReference>
<feature type="transmembrane region" description="Helical" evidence="11">
    <location>
        <begin position="61"/>
        <end position="79"/>
    </location>
</feature>
<keyword evidence="8" id="KW-1278">Translocase</keyword>
<keyword evidence="4 11" id="KW-0812">Transmembrane</keyword>
<dbReference type="PANTHER" id="PTHR43520">
    <property type="entry name" value="ATP7, ISOFORM B"/>
    <property type="match status" value="1"/>
</dbReference>
<evidence type="ECO:0000256" key="3">
    <source>
        <dbReference type="ARBA" id="ARBA00022475"/>
    </source>
</evidence>
<dbReference type="InterPro" id="IPR027256">
    <property type="entry name" value="P-typ_ATPase_IB"/>
</dbReference>
<name>A0A369TJY9_9RHOB</name>
<dbReference type="SFLD" id="SFLDF00027">
    <property type="entry name" value="p-type_atpase"/>
    <property type="match status" value="1"/>
</dbReference>
<dbReference type="Pfam" id="PF00122">
    <property type="entry name" value="E1-E2_ATPase"/>
    <property type="match status" value="1"/>
</dbReference>
<dbReference type="SFLD" id="SFLDG00002">
    <property type="entry name" value="C1.7:_P-type_atpase_like"/>
    <property type="match status" value="1"/>
</dbReference>
<dbReference type="InterPro" id="IPR036412">
    <property type="entry name" value="HAD-like_sf"/>
</dbReference>
<gene>
    <name evidence="13" type="ORF">DU478_20330</name>
</gene>
<feature type="transmembrane region" description="Helical" evidence="11">
    <location>
        <begin position="656"/>
        <end position="675"/>
    </location>
</feature>
<evidence type="ECO:0000256" key="8">
    <source>
        <dbReference type="ARBA" id="ARBA00022967"/>
    </source>
</evidence>
<comment type="subcellular location">
    <subcellularLocation>
        <location evidence="1">Cell membrane</location>
        <topology evidence="1">Multi-pass membrane protein</topology>
    </subcellularLocation>
</comment>
<dbReference type="GO" id="GO:0016887">
    <property type="term" value="F:ATP hydrolysis activity"/>
    <property type="evidence" value="ECO:0007669"/>
    <property type="project" value="InterPro"/>
</dbReference>
<reference evidence="13 14" key="1">
    <citation type="submission" date="2018-07" db="EMBL/GenBank/DDBJ databases">
        <title>Thalassococcus profundi sp. nov., a marine bacterium isolated from deep seawater of Okinawa Trough.</title>
        <authorList>
            <person name="Yu M."/>
        </authorList>
    </citation>
    <scope>NUCLEOTIDE SEQUENCE [LARGE SCALE GENOMIC DNA]</scope>
    <source>
        <strain evidence="13 14">WRAS1</strain>
    </source>
</reference>
<dbReference type="SUPFAM" id="SSF81665">
    <property type="entry name" value="Calcium ATPase, transmembrane domain M"/>
    <property type="match status" value="1"/>
</dbReference>
<feature type="transmembrane region" description="Helical" evidence="11">
    <location>
        <begin position="91"/>
        <end position="114"/>
    </location>
</feature>
<dbReference type="Proteomes" id="UP000253977">
    <property type="component" value="Unassembled WGS sequence"/>
</dbReference>
<feature type="transmembrane region" description="Helical" evidence="11">
    <location>
        <begin position="628"/>
        <end position="650"/>
    </location>
</feature>
<feature type="transmembrane region" description="Helical" evidence="11">
    <location>
        <begin position="312"/>
        <end position="335"/>
    </location>
</feature>
<dbReference type="InterPro" id="IPR023214">
    <property type="entry name" value="HAD_sf"/>
</dbReference>
<evidence type="ECO:0000256" key="11">
    <source>
        <dbReference type="RuleBase" id="RU362081"/>
    </source>
</evidence>
<dbReference type="NCBIfam" id="TIGR01525">
    <property type="entry name" value="ATPase-IB_hvy"/>
    <property type="match status" value="1"/>
</dbReference>
<feature type="transmembrane region" description="Helical" evidence="11">
    <location>
        <begin position="26"/>
        <end position="49"/>
    </location>
</feature>
<evidence type="ECO:0000256" key="5">
    <source>
        <dbReference type="ARBA" id="ARBA00022723"/>
    </source>
</evidence>
<dbReference type="PROSITE" id="PS00154">
    <property type="entry name" value="ATPASE_E1_E2"/>
    <property type="match status" value="1"/>
</dbReference>
<dbReference type="NCBIfam" id="TIGR01511">
    <property type="entry name" value="ATPase-IB1_Cu"/>
    <property type="match status" value="1"/>
</dbReference>
<dbReference type="Gene3D" id="3.40.1110.10">
    <property type="entry name" value="Calcium-transporting ATPase, cytoplasmic domain N"/>
    <property type="match status" value="1"/>
</dbReference>
<accession>A0A369TJY9</accession>
<dbReference type="GO" id="GO:0055070">
    <property type="term" value="P:copper ion homeostasis"/>
    <property type="evidence" value="ECO:0007669"/>
    <property type="project" value="TreeGrafter"/>
</dbReference>